<sequence>MTVSPPVSPNVVAKTLMTQNPRVTAGTLVNACFETSVMHSTFRRRVPIRESGFHGVTGSTHRDHKADAFAQVAQYRGGWRF</sequence>
<reference evidence="1 2" key="1">
    <citation type="submission" date="2021-07" db="EMBL/GenBank/DDBJ databases">
        <title>Complete genome sequence of nontuberculous Mycobacterium sp. TY59.</title>
        <authorList>
            <person name="Fukushima K."/>
        </authorList>
    </citation>
    <scope>NUCLEOTIDE SEQUENCE [LARGE SCALE GENOMIC DNA]</scope>
    <source>
        <strain evidence="1 2">TY59</strain>
    </source>
</reference>
<accession>A0ABN6IRT8</accession>
<name>A0ABN6IRT8_9MYCO</name>
<protein>
    <submittedName>
        <fullName evidence="1">Uncharacterized protein</fullName>
    </submittedName>
</protein>
<dbReference type="EMBL" id="AP024828">
    <property type="protein sequence ID" value="BCZ25121.1"/>
    <property type="molecule type" value="Genomic_DNA"/>
</dbReference>
<keyword evidence="2" id="KW-1185">Reference proteome</keyword>
<dbReference type="Proteomes" id="UP000826012">
    <property type="component" value="Chromosome"/>
</dbReference>
<gene>
    <name evidence="1" type="ORF">MTY59_49760</name>
</gene>
<organism evidence="1 2">
    <name type="scientific">Mycobacterium senriense</name>
    <dbReference type="NCBI Taxonomy" id="2775496"/>
    <lineage>
        <taxon>Bacteria</taxon>
        <taxon>Bacillati</taxon>
        <taxon>Actinomycetota</taxon>
        <taxon>Actinomycetes</taxon>
        <taxon>Mycobacteriales</taxon>
        <taxon>Mycobacteriaceae</taxon>
        <taxon>Mycobacterium</taxon>
        <taxon>Mycobacterium avium complex (MAC)</taxon>
    </lineage>
</organism>
<evidence type="ECO:0000313" key="1">
    <source>
        <dbReference type="EMBL" id="BCZ25121.1"/>
    </source>
</evidence>
<evidence type="ECO:0000313" key="2">
    <source>
        <dbReference type="Proteomes" id="UP000826012"/>
    </source>
</evidence>
<proteinExistence type="predicted"/>